<feature type="compositionally biased region" description="Basic residues" evidence="5">
    <location>
        <begin position="25"/>
        <end position="34"/>
    </location>
</feature>
<dbReference type="OrthoDB" id="9801455at2"/>
<feature type="compositionally biased region" description="Basic residues" evidence="5">
    <location>
        <begin position="46"/>
        <end position="73"/>
    </location>
</feature>
<evidence type="ECO:0000256" key="2">
    <source>
        <dbReference type="ARBA" id="ARBA00022801"/>
    </source>
</evidence>
<keyword evidence="6" id="KW-0812">Transmembrane</keyword>
<organism evidence="7 8">
    <name type="scientific">Nocardioides glacieisoli</name>
    <dbReference type="NCBI Taxonomy" id="1168730"/>
    <lineage>
        <taxon>Bacteria</taxon>
        <taxon>Bacillati</taxon>
        <taxon>Actinomycetota</taxon>
        <taxon>Actinomycetes</taxon>
        <taxon>Propionibacteriales</taxon>
        <taxon>Nocardioidaceae</taxon>
        <taxon>Nocardioides</taxon>
    </lineage>
</organism>
<dbReference type="Proteomes" id="UP000291838">
    <property type="component" value="Unassembled WGS sequence"/>
</dbReference>
<sequence>MDQRRRGGAAARPAGAAHRADGAARHRGRRPVRPRRVDGDRDPRRRQPRPRGLRRPGALRRRPRQRPRAHRLLCRAAPLPRRPAGADGGRGRAARDLGPLPRPAPRAGRPSSGDPHPAWLRATSRHAASLVGLQARYRPAVSIRGAVRLLVLLLTATLLGVASPALADDSVPRPVLGVDFPDPAVVATGSGLVAYSTGDRVPHAWSRSADGPWRRGPGLLTHKPSWSRDGGIWAVDVARVRGTWLLYYATPVPSLGATGRCIGVARSGSARGPFRPVGRRPLVCPSYTRVPTAQDPLLPRDPTLPRAGVIDPSFFRDADGTPYLLYKTDRIPSTVRIVPLAPTGQSVAPGATSLELVRSAGVIENPVLTQRPEGYVMFASEGDWTRCGYATTWRSSPLLLDWSAAVPTTLLDTVTTPLCGPGGADLVEGSGGRTLAFLHGWTCRGTDLPCVGRGKWDMKPRQRGIRAMYAAELGWVGGVPEVTGWLRAP</sequence>
<dbReference type="GO" id="GO:0005975">
    <property type="term" value="P:carbohydrate metabolic process"/>
    <property type="evidence" value="ECO:0007669"/>
    <property type="project" value="InterPro"/>
</dbReference>
<comment type="caution">
    <text evidence="7">The sequence shown here is derived from an EMBL/GenBank/DDBJ whole genome shotgun (WGS) entry which is preliminary data.</text>
</comment>
<keyword evidence="6" id="KW-1133">Transmembrane helix</keyword>
<dbReference type="PANTHER" id="PTHR42812:SF5">
    <property type="entry name" value="ENDO-ARABINASE"/>
    <property type="match status" value="1"/>
</dbReference>
<dbReference type="InterPro" id="IPR006710">
    <property type="entry name" value="Glyco_hydro_43"/>
</dbReference>
<feature type="compositionally biased region" description="Low complexity" evidence="5">
    <location>
        <begin position="74"/>
        <end position="85"/>
    </location>
</feature>
<keyword evidence="2 4" id="KW-0378">Hydrolase</keyword>
<protein>
    <recommendedName>
        <fullName evidence="9">Glycoside hydrolase</fullName>
    </recommendedName>
</protein>
<dbReference type="Pfam" id="PF04616">
    <property type="entry name" value="Glyco_hydro_43"/>
    <property type="match status" value="1"/>
</dbReference>
<accession>A0A4Q2RVM1</accession>
<dbReference type="InterPro" id="IPR023296">
    <property type="entry name" value="Glyco_hydro_beta-prop_sf"/>
</dbReference>
<evidence type="ECO:0000313" key="7">
    <source>
        <dbReference type="EMBL" id="RYB92726.1"/>
    </source>
</evidence>
<dbReference type="InterPro" id="IPR051795">
    <property type="entry name" value="Glycosyl_Hydrlase_43"/>
</dbReference>
<evidence type="ECO:0000256" key="5">
    <source>
        <dbReference type="SAM" id="MobiDB-lite"/>
    </source>
</evidence>
<feature type="compositionally biased region" description="Basic and acidic residues" evidence="5">
    <location>
        <begin position="35"/>
        <end position="45"/>
    </location>
</feature>
<dbReference type="PANTHER" id="PTHR42812">
    <property type="entry name" value="BETA-XYLOSIDASE"/>
    <property type="match status" value="1"/>
</dbReference>
<proteinExistence type="inferred from homology"/>
<gene>
    <name evidence="7" type="ORF">EUA06_07295</name>
</gene>
<keyword evidence="6" id="KW-0472">Membrane</keyword>
<keyword evidence="3 4" id="KW-0326">Glycosidase</keyword>
<dbReference type="GO" id="GO:0004553">
    <property type="term" value="F:hydrolase activity, hydrolyzing O-glycosyl compounds"/>
    <property type="evidence" value="ECO:0007669"/>
    <property type="project" value="InterPro"/>
</dbReference>
<dbReference type="EMBL" id="SDWS01000002">
    <property type="protein sequence ID" value="RYB92726.1"/>
    <property type="molecule type" value="Genomic_DNA"/>
</dbReference>
<feature type="region of interest" description="Disordered" evidence="5">
    <location>
        <begin position="1"/>
        <end position="119"/>
    </location>
</feature>
<feature type="compositionally biased region" description="Low complexity" evidence="5">
    <location>
        <begin position="8"/>
        <end position="17"/>
    </location>
</feature>
<dbReference type="Gene3D" id="2.115.10.20">
    <property type="entry name" value="Glycosyl hydrolase domain, family 43"/>
    <property type="match status" value="1"/>
</dbReference>
<evidence type="ECO:0000256" key="1">
    <source>
        <dbReference type="ARBA" id="ARBA00009865"/>
    </source>
</evidence>
<evidence type="ECO:0008006" key="9">
    <source>
        <dbReference type="Google" id="ProtNLM"/>
    </source>
</evidence>
<evidence type="ECO:0000256" key="4">
    <source>
        <dbReference type="RuleBase" id="RU361187"/>
    </source>
</evidence>
<evidence type="ECO:0000313" key="8">
    <source>
        <dbReference type="Proteomes" id="UP000291838"/>
    </source>
</evidence>
<evidence type="ECO:0000256" key="6">
    <source>
        <dbReference type="SAM" id="Phobius"/>
    </source>
</evidence>
<feature type="transmembrane region" description="Helical" evidence="6">
    <location>
        <begin position="146"/>
        <end position="167"/>
    </location>
</feature>
<name>A0A4Q2RVM1_9ACTN</name>
<dbReference type="SUPFAM" id="SSF75005">
    <property type="entry name" value="Arabinanase/levansucrase/invertase"/>
    <property type="match status" value="1"/>
</dbReference>
<evidence type="ECO:0000256" key="3">
    <source>
        <dbReference type="ARBA" id="ARBA00023295"/>
    </source>
</evidence>
<dbReference type="AlphaFoldDB" id="A0A4Q2RVM1"/>
<comment type="similarity">
    <text evidence="1 4">Belongs to the glycosyl hydrolase 43 family.</text>
</comment>
<reference evidence="7 8" key="1">
    <citation type="submission" date="2019-01" db="EMBL/GenBank/DDBJ databases">
        <title>Novel species of Nocardioides.</title>
        <authorList>
            <person name="Liu Q."/>
            <person name="Xin Y.-H."/>
        </authorList>
    </citation>
    <scope>NUCLEOTIDE SEQUENCE [LARGE SCALE GENOMIC DNA]</scope>
    <source>
        <strain evidence="7 8">HLT3-15</strain>
    </source>
</reference>
<keyword evidence="8" id="KW-1185">Reference proteome</keyword>